<organism evidence="3">
    <name type="scientific">Anthurium amnicola</name>
    <dbReference type="NCBI Taxonomy" id="1678845"/>
    <lineage>
        <taxon>Eukaryota</taxon>
        <taxon>Viridiplantae</taxon>
        <taxon>Streptophyta</taxon>
        <taxon>Embryophyta</taxon>
        <taxon>Tracheophyta</taxon>
        <taxon>Spermatophyta</taxon>
        <taxon>Magnoliopsida</taxon>
        <taxon>Liliopsida</taxon>
        <taxon>Araceae</taxon>
        <taxon>Pothoideae</taxon>
        <taxon>Potheae</taxon>
        <taxon>Anthurium</taxon>
    </lineage>
</organism>
<reference evidence="3" key="1">
    <citation type="submission" date="2015-07" db="EMBL/GenBank/DDBJ databases">
        <title>Transcriptome Assembly of Anthurium amnicola.</title>
        <authorList>
            <person name="Suzuki J."/>
        </authorList>
    </citation>
    <scope>NUCLEOTIDE SEQUENCE</scope>
</reference>
<feature type="non-terminal residue" evidence="3">
    <location>
        <position position="225"/>
    </location>
</feature>
<gene>
    <name evidence="3" type="primary">At4g28100_3</name>
    <name evidence="3" type="ORF">g.38214</name>
</gene>
<feature type="transmembrane region" description="Helical" evidence="2">
    <location>
        <begin position="95"/>
        <end position="115"/>
    </location>
</feature>
<dbReference type="PANTHER" id="PTHR34056:SF3">
    <property type="entry name" value="OS07G0557700 PROTEIN"/>
    <property type="match status" value="1"/>
</dbReference>
<keyword evidence="2" id="KW-0812">Transmembrane</keyword>
<evidence type="ECO:0000256" key="1">
    <source>
        <dbReference type="SAM" id="MobiDB-lite"/>
    </source>
</evidence>
<name>A0A1D1ZGB9_9ARAE</name>
<accession>A0A1D1ZGB9</accession>
<proteinExistence type="predicted"/>
<protein>
    <submittedName>
        <fullName evidence="3">Putative GPI-anchored protein At4g28100</fullName>
    </submittedName>
</protein>
<dbReference type="PANTHER" id="PTHR34056">
    <property type="entry name" value="GPI-ANCHORED PROTEIN"/>
    <property type="match status" value="1"/>
</dbReference>
<feature type="non-terminal residue" evidence="3">
    <location>
        <position position="1"/>
    </location>
</feature>
<keyword evidence="2" id="KW-0472">Membrane</keyword>
<evidence type="ECO:0000256" key="2">
    <source>
        <dbReference type="SAM" id="Phobius"/>
    </source>
</evidence>
<sequence>EREREKRKGGDWRSPWKESSTRTHCRASHTSLYPHSFPSLSSPFRVFPALPLSVALPPTAPRLSPLHHSGESLHLPLSKHHPIMRPFFSSSPSSLLLLLLAIPFVLSAAAAAGGAPSGDVGVSAAVRSEEQQAVNPGDFSPAANTVPAFPLVGAPSNRTCRLDLSDELFGGVAEACGGDLDRGRCCPVLAAWLFTAHARSALEVRAGSPGGGPPGSELPMMPDDS</sequence>
<keyword evidence="2" id="KW-1133">Transmembrane helix</keyword>
<feature type="region of interest" description="Disordered" evidence="1">
    <location>
        <begin position="1"/>
        <end position="20"/>
    </location>
</feature>
<dbReference type="EMBL" id="GDJX01002105">
    <property type="protein sequence ID" value="JAT65831.1"/>
    <property type="molecule type" value="Transcribed_RNA"/>
</dbReference>
<dbReference type="AlphaFoldDB" id="A0A1D1ZGB9"/>
<evidence type="ECO:0000313" key="3">
    <source>
        <dbReference type="EMBL" id="JAT65831.1"/>
    </source>
</evidence>
<dbReference type="InterPro" id="IPR040376">
    <property type="entry name" value="At4g28100-like"/>
</dbReference>
<feature type="region of interest" description="Disordered" evidence="1">
    <location>
        <begin position="204"/>
        <end position="225"/>
    </location>
</feature>